<evidence type="ECO:0008006" key="3">
    <source>
        <dbReference type="Google" id="ProtNLM"/>
    </source>
</evidence>
<accession>A0A5J4FW23</accession>
<dbReference type="OrthoDB" id="2972467at2"/>
<dbReference type="Proteomes" id="UP000326994">
    <property type="component" value="Unassembled WGS sequence"/>
</dbReference>
<keyword evidence="2" id="KW-1185">Reference proteome</keyword>
<evidence type="ECO:0000313" key="1">
    <source>
        <dbReference type="EMBL" id="GEQ85372.1"/>
    </source>
</evidence>
<dbReference type="EMBL" id="BKCF01000001">
    <property type="protein sequence ID" value="GEQ85372.1"/>
    <property type="molecule type" value="Genomic_DNA"/>
</dbReference>
<dbReference type="Gene3D" id="2.180.10.10">
    <property type="entry name" value="RHS repeat-associated core"/>
    <property type="match status" value="1"/>
</dbReference>
<proteinExistence type="predicted"/>
<evidence type="ECO:0000313" key="2">
    <source>
        <dbReference type="Proteomes" id="UP000326994"/>
    </source>
</evidence>
<gene>
    <name evidence="1" type="ORF">ULMS_08800</name>
</gene>
<comment type="caution">
    <text evidence="1">The sequence shown here is derived from an EMBL/GenBank/DDBJ whole genome shotgun (WGS) entry which is preliminary data.</text>
</comment>
<organism evidence="1 2">
    <name type="scientific">Patiriisocius marinistellae</name>
    <dbReference type="NCBI Taxonomy" id="2494560"/>
    <lineage>
        <taxon>Bacteria</taxon>
        <taxon>Pseudomonadati</taxon>
        <taxon>Bacteroidota</taxon>
        <taxon>Flavobacteriia</taxon>
        <taxon>Flavobacteriales</taxon>
        <taxon>Flavobacteriaceae</taxon>
        <taxon>Patiriisocius</taxon>
    </lineage>
</organism>
<name>A0A5J4FW23_9FLAO</name>
<sequence>MLIPGRHGNSGDYRYGLNGMEKDDEVSGEGNSYTATFWQYDPRVARRWNTDPVVVANESPYAAFRNNPVLLDDPNGDCSDCPENAKKNQVHISKNEGRNGGMPFKAPNGEMMSGTDGKGLVYSDDLDNVAWIYTGDEAGWQALAFETKDGNTFVWDSDKAWYTTSAGEEFDDLSSFNITNAIGKNVSPLVQIAVDKYTKGDAFKSFKDALNEHGGSLASFVWDGVKDSASSMVSGGREGSQARLSLFTGILSGGPSGFMGASEFGLGANIFGTVSKKSLGFKTGFGFSKRLNYFSALAYSNIGTGAKLSVRKKAGLFVQISHNAGNLLSRKKFKWLYSKDKAAYIGRDMQNNAMGQGLILMGHNGTTIISTQTDLNSDEN</sequence>
<reference evidence="1 2" key="1">
    <citation type="submission" date="2019-08" db="EMBL/GenBank/DDBJ databases">
        <title>Ulvibacter marinistellae sp. nov., isolated from a starfish, Patiria pectinifera.</title>
        <authorList>
            <person name="Kawano K."/>
            <person name="Ushijima N."/>
            <person name="Kihara M."/>
            <person name="Itoh H."/>
        </authorList>
    </citation>
    <scope>NUCLEOTIDE SEQUENCE [LARGE SCALE GENOMIC DNA]</scope>
    <source>
        <strain evidence="1 2">KK4</strain>
    </source>
</reference>
<dbReference type="RefSeq" id="WP_151893295.1">
    <property type="nucleotide sequence ID" value="NZ_BKCF01000001.1"/>
</dbReference>
<protein>
    <recommendedName>
        <fullName evidence="3">RHS repeat-associated core domain-containing protein</fullName>
    </recommendedName>
</protein>
<dbReference type="AlphaFoldDB" id="A0A5J4FW23"/>